<keyword evidence="1" id="KW-0238">DNA-binding</keyword>
<sequence>CVCVCVCVLESITHMSQQQVSEEVQLPELMLPHADITPHLVFSLLLLVYTNNFTQNIL</sequence>
<reference evidence="1" key="1">
    <citation type="submission" date="2016-05" db="EMBL/GenBank/DDBJ databases">
        <authorList>
            <person name="Lavstsen T."/>
            <person name="Jespersen J.S."/>
        </authorList>
    </citation>
    <scope>NUCLEOTIDE SEQUENCE</scope>
    <source>
        <tissue evidence="1">Brain</tissue>
    </source>
</reference>
<keyword evidence="1" id="KW-0371">Homeobox</keyword>
<dbReference type="GO" id="GO:0003677">
    <property type="term" value="F:DNA binding"/>
    <property type="evidence" value="ECO:0007669"/>
    <property type="project" value="UniProtKB-KW"/>
</dbReference>
<accession>A0A1A8PNY6</accession>
<gene>
    <name evidence="1" type="primary">PHTF2</name>
</gene>
<name>A0A1A8PNY6_9TELE</name>
<reference evidence="1" key="2">
    <citation type="submission" date="2016-06" db="EMBL/GenBank/DDBJ databases">
        <title>The genome of a short-lived fish provides insights into sex chromosome evolution and the genetic control of aging.</title>
        <authorList>
            <person name="Reichwald K."/>
            <person name="Felder M."/>
            <person name="Petzold A."/>
            <person name="Koch P."/>
            <person name="Groth M."/>
            <person name="Platzer M."/>
        </authorList>
    </citation>
    <scope>NUCLEOTIDE SEQUENCE</scope>
    <source>
        <tissue evidence="1">Brain</tissue>
    </source>
</reference>
<dbReference type="EMBL" id="HAEH01007856">
    <property type="protein sequence ID" value="SBR82963.1"/>
    <property type="molecule type" value="Transcribed_RNA"/>
</dbReference>
<proteinExistence type="predicted"/>
<dbReference type="AlphaFoldDB" id="A0A1A8PNY6"/>
<evidence type="ECO:0000313" key="1">
    <source>
        <dbReference type="EMBL" id="SBR82963.1"/>
    </source>
</evidence>
<protein>
    <submittedName>
        <fullName evidence="1">Putative homeodomain transcription factor 2</fullName>
    </submittedName>
</protein>
<feature type="non-terminal residue" evidence="1">
    <location>
        <position position="1"/>
    </location>
</feature>
<organism evidence="1">
    <name type="scientific">Nothobranchius rachovii</name>
    <name type="common">bluefin notho</name>
    <dbReference type="NCBI Taxonomy" id="451742"/>
    <lineage>
        <taxon>Eukaryota</taxon>
        <taxon>Metazoa</taxon>
        <taxon>Chordata</taxon>
        <taxon>Craniata</taxon>
        <taxon>Vertebrata</taxon>
        <taxon>Euteleostomi</taxon>
        <taxon>Actinopterygii</taxon>
        <taxon>Neopterygii</taxon>
        <taxon>Teleostei</taxon>
        <taxon>Neoteleostei</taxon>
        <taxon>Acanthomorphata</taxon>
        <taxon>Ovalentaria</taxon>
        <taxon>Atherinomorphae</taxon>
        <taxon>Cyprinodontiformes</taxon>
        <taxon>Nothobranchiidae</taxon>
        <taxon>Nothobranchius</taxon>
    </lineage>
</organism>